<name>A0A6J5QEB6_9CAUD</name>
<feature type="region of interest" description="Disordered" evidence="1">
    <location>
        <begin position="1"/>
        <end position="36"/>
    </location>
</feature>
<evidence type="ECO:0000313" key="2">
    <source>
        <dbReference type="EMBL" id="CAB4180696.1"/>
    </source>
</evidence>
<sequence>MANLQIDRAPRSTETREKEVRPVSWKPAHDLPSPDPQDGYVFHWKRVSMMGQADPANMAKAKREGWVPCQAEDHPEMMADFAAFGLKPQGLIEIGGLVLCKTTVETSNARKEYYANMSRASVESVDNNFLRENDPRMPLFSEKSSKVSFGRGS</sequence>
<feature type="compositionally biased region" description="Basic and acidic residues" evidence="1">
    <location>
        <begin position="8"/>
        <end position="21"/>
    </location>
</feature>
<dbReference type="EMBL" id="LR797001">
    <property type="protein sequence ID" value="CAB4180696.1"/>
    <property type="molecule type" value="Genomic_DNA"/>
</dbReference>
<feature type="region of interest" description="Disordered" evidence="1">
    <location>
        <begin position="133"/>
        <end position="153"/>
    </location>
</feature>
<reference evidence="2" key="1">
    <citation type="submission" date="2020-05" db="EMBL/GenBank/DDBJ databases">
        <authorList>
            <person name="Chiriac C."/>
            <person name="Salcher M."/>
            <person name="Ghai R."/>
            <person name="Kavagutti S V."/>
        </authorList>
    </citation>
    <scope>NUCLEOTIDE SEQUENCE</scope>
</reference>
<proteinExistence type="predicted"/>
<protein>
    <submittedName>
        <fullName evidence="2">Uncharacterized protein</fullName>
    </submittedName>
</protein>
<gene>
    <name evidence="2" type="ORF">UFOVP1043_87</name>
</gene>
<evidence type="ECO:0000256" key="1">
    <source>
        <dbReference type="SAM" id="MobiDB-lite"/>
    </source>
</evidence>
<accession>A0A6J5QEB6</accession>
<organism evidence="2">
    <name type="scientific">uncultured Caudovirales phage</name>
    <dbReference type="NCBI Taxonomy" id="2100421"/>
    <lineage>
        <taxon>Viruses</taxon>
        <taxon>Duplodnaviria</taxon>
        <taxon>Heunggongvirae</taxon>
        <taxon>Uroviricota</taxon>
        <taxon>Caudoviricetes</taxon>
        <taxon>Peduoviridae</taxon>
        <taxon>Maltschvirus</taxon>
        <taxon>Maltschvirus maltsch</taxon>
    </lineage>
</organism>